<reference evidence="3" key="1">
    <citation type="journal article" date="2021" name="Sci. Rep.">
        <title>Diploid genomic architecture of Nitzschia inconspicua, an elite biomass production diatom.</title>
        <authorList>
            <person name="Oliver A."/>
            <person name="Podell S."/>
            <person name="Pinowska A."/>
            <person name="Traller J.C."/>
            <person name="Smith S.R."/>
            <person name="McClure R."/>
            <person name="Beliaev A."/>
            <person name="Bohutskyi P."/>
            <person name="Hill E.A."/>
            <person name="Rabines A."/>
            <person name="Zheng H."/>
            <person name="Allen L.Z."/>
            <person name="Kuo A."/>
            <person name="Grigoriev I.V."/>
            <person name="Allen A.E."/>
            <person name="Hazlebeck D."/>
            <person name="Allen E.E."/>
        </authorList>
    </citation>
    <scope>NUCLEOTIDE SEQUENCE</scope>
    <source>
        <strain evidence="3">Hildebrandi</strain>
    </source>
</reference>
<comment type="caution">
    <text evidence="3">The sequence shown here is derived from an EMBL/GenBank/DDBJ whole genome shotgun (WGS) entry which is preliminary data.</text>
</comment>
<dbReference type="EMBL" id="JAGRRH010000010">
    <property type="protein sequence ID" value="KAG7362801.1"/>
    <property type="molecule type" value="Genomic_DNA"/>
</dbReference>
<dbReference type="AlphaFoldDB" id="A0A9K3PXA8"/>
<accession>A0A9K3PXA8</accession>
<dbReference type="PANTHER" id="PTHR15074:SF0">
    <property type="entry name" value="METHYL-CPG-BINDING DOMAIN PROTEIN 4-LIKE PROTEIN"/>
    <property type="match status" value="1"/>
</dbReference>
<reference evidence="3" key="2">
    <citation type="submission" date="2021-04" db="EMBL/GenBank/DDBJ databases">
        <authorList>
            <person name="Podell S."/>
        </authorList>
    </citation>
    <scope>NUCLEOTIDE SEQUENCE</scope>
    <source>
        <strain evidence="3">Hildebrandi</strain>
    </source>
</reference>
<gene>
    <name evidence="3" type="ORF">IV203_026161</name>
</gene>
<dbReference type="Proteomes" id="UP000693970">
    <property type="component" value="Unassembled WGS sequence"/>
</dbReference>
<dbReference type="OrthoDB" id="49377at2759"/>
<keyword evidence="2" id="KW-0539">Nucleus</keyword>
<dbReference type="InterPro" id="IPR045138">
    <property type="entry name" value="MeCP2/MBD4"/>
</dbReference>
<evidence type="ECO:0000256" key="2">
    <source>
        <dbReference type="ARBA" id="ARBA00023242"/>
    </source>
</evidence>
<dbReference type="GO" id="GO:0005634">
    <property type="term" value="C:nucleus"/>
    <property type="evidence" value="ECO:0007669"/>
    <property type="project" value="UniProtKB-SubCell"/>
</dbReference>
<evidence type="ECO:0000256" key="1">
    <source>
        <dbReference type="ARBA" id="ARBA00004123"/>
    </source>
</evidence>
<name>A0A9K3PXA8_9STRA</name>
<protein>
    <recommendedName>
        <fullName evidence="5">HhH-GPD domain-containing protein</fullName>
    </recommendedName>
</protein>
<evidence type="ECO:0008006" key="5">
    <source>
        <dbReference type="Google" id="ProtNLM"/>
    </source>
</evidence>
<proteinExistence type="predicted"/>
<dbReference type="PANTHER" id="PTHR15074">
    <property type="entry name" value="METHYL-CPG-BINDING PROTEIN"/>
    <property type="match status" value="1"/>
</dbReference>
<dbReference type="GO" id="GO:0003677">
    <property type="term" value="F:DNA binding"/>
    <property type="evidence" value="ECO:0007669"/>
    <property type="project" value="InterPro"/>
</dbReference>
<comment type="subcellular location">
    <subcellularLocation>
        <location evidence="1">Nucleus</location>
    </subcellularLocation>
</comment>
<evidence type="ECO:0000313" key="4">
    <source>
        <dbReference type="Proteomes" id="UP000693970"/>
    </source>
</evidence>
<sequence>MKELPNMVWRVDKSPYFSNGEPKLLAEVESPPNIVTSKRFRGRSSSDYFLKAPSSAHGAVESLGPMLLTWCSSVEHCSFSYQQCCERRLRQASNTAAATILKDDASPFSICSSCHPVIKDAFRRFGDCPIFQREEGAMFQSLKTFVVAKGDRDLSCVEIVDQLTKNKHMLRHLCDQQCYLRGFAPQRDWLALRNLVQEHSTRSVDETLRDWTCCLALEDDRGAKEKYAFGQHDNETMMQPRKRLFKERPKRNPACTEYLLKKSGERFSNSMTVLRHLDSLKRPRDQKGECYFGFKDDMRQQRRLFTHRKFKGIKRSFPQTGIEDTSSPFGLMEELFVEDPWRLLICTIFLNRTQRKMIDRTLHLFLQRWPTSGEVLCYSEKEDSLDEMIRMISPLGLTHKRARGMVRFCREFVALTKAKSEEMPGLGPSVPYTLTRDEITSLFFCGDYAADAYQIFIQRDVLSPVISNDHALVAFVDWKRSQQV</sequence>
<organism evidence="3 4">
    <name type="scientific">Nitzschia inconspicua</name>
    <dbReference type="NCBI Taxonomy" id="303405"/>
    <lineage>
        <taxon>Eukaryota</taxon>
        <taxon>Sar</taxon>
        <taxon>Stramenopiles</taxon>
        <taxon>Ochrophyta</taxon>
        <taxon>Bacillariophyta</taxon>
        <taxon>Bacillariophyceae</taxon>
        <taxon>Bacillariophycidae</taxon>
        <taxon>Bacillariales</taxon>
        <taxon>Bacillariaceae</taxon>
        <taxon>Nitzschia</taxon>
    </lineage>
</organism>
<keyword evidence="4" id="KW-1185">Reference proteome</keyword>
<evidence type="ECO:0000313" key="3">
    <source>
        <dbReference type="EMBL" id="KAG7362801.1"/>
    </source>
</evidence>